<gene>
    <name evidence="1" type="ORF">MON41_14550</name>
</gene>
<comment type="caution">
    <text evidence="1">The sequence shown here is derived from an EMBL/GenBank/DDBJ whole genome shotgun (WGS) entry which is preliminary data.</text>
</comment>
<keyword evidence="2" id="KW-1185">Reference proteome</keyword>
<evidence type="ECO:0000313" key="1">
    <source>
        <dbReference type="EMBL" id="MCI0754945.1"/>
    </source>
</evidence>
<accession>A0ABS9W7Q3</accession>
<protein>
    <submittedName>
        <fullName evidence="1">Uncharacterized protein</fullName>
    </submittedName>
</protein>
<dbReference type="RefSeq" id="WP_241793215.1">
    <property type="nucleotide sequence ID" value="NZ_JALBUU010000022.1"/>
</dbReference>
<reference evidence="1 2" key="1">
    <citation type="submission" date="2022-03" db="EMBL/GenBank/DDBJ databases">
        <title>Complete genome analysis of Roseomonas KG 17.1 : a prolific producer of plant growth promoters.</title>
        <authorList>
            <person name="Saadouli I."/>
            <person name="Najjari A."/>
            <person name="Mosbah A."/>
            <person name="Ouzari H.I."/>
        </authorList>
    </citation>
    <scope>NUCLEOTIDE SEQUENCE [LARGE SCALE GENOMIC DNA]</scope>
    <source>
        <strain evidence="1 2">KG17-1</strain>
    </source>
</reference>
<name>A0ABS9W7Q3_9PROT</name>
<evidence type="ECO:0000313" key="2">
    <source>
        <dbReference type="Proteomes" id="UP001201985"/>
    </source>
</evidence>
<organism evidence="1 2">
    <name type="scientific">Teichococcus vastitatis</name>
    <dbReference type="NCBI Taxonomy" id="2307076"/>
    <lineage>
        <taxon>Bacteria</taxon>
        <taxon>Pseudomonadati</taxon>
        <taxon>Pseudomonadota</taxon>
        <taxon>Alphaproteobacteria</taxon>
        <taxon>Acetobacterales</taxon>
        <taxon>Roseomonadaceae</taxon>
        <taxon>Roseomonas</taxon>
    </lineage>
</organism>
<sequence>MRETLPRVLSAYPNARVEAEMQQGRRAGGLMLYPSPPPVPKTSVQGLRIIKSARA</sequence>
<dbReference type="EMBL" id="JALBUU010000022">
    <property type="protein sequence ID" value="MCI0754945.1"/>
    <property type="molecule type" value="Genomic_DNA"/>
</dbReference>
<proteinExistence type="predicted"/>
<dbReference type="Proteomes" id="UP001201985">
    <property type="component" value="Unassembled WGS sequence"/>
</dbReference>